<accession>A0A9X5H3L0</accession>
<gene>
    <name evidence="2" type="ORF">FMM80_01005</name>
</gene>
<evidence type="ECO:0000313" key="3">
    <source>
        <dbReference type="Proteomes" id="UP000474104"/>
    </source>
</evidence>
<dbReference type="RefSeq" id="WP_004068660.1">
    <property type="nucleotide sequence ID" value="NZ_VIRB01000019.1"/>
</dbReference>
<dbReference type="AlphaFoldDB" id="A0A9X5H3L0"/>
<name>A0A9X5H3L0_9FIRM</name>
<protein>
    <submittedName>
        <fullName evidence="2">Uncharacterized protein</fullName>
    </submittedName>
</protein>
<dbReference type="OrthoDB" id="2023587at2"/>
<keyword evidence="1" id="KW-0812">Transmembrane</keyword>
<dbReference type="Proteomes" id="UP000474104">
    <property type="component" value="Unassembled WGS sequence"/>
</dbReference>
<evidence type="ECO:0000313" key="2">
    <source>
        <dbReference type="EMBL" id="NDO67387.1"/>
    </source>
</evidence>
<proteinExistence type="predicted"/>
<reference evidence="2 3" key="1">
    <citation type="submission" date="2019-07" db="EMBL/GenBank/DDBJ databases">
        <title>Draft genome sequences of 15 bacterial species constituting the stable defined intestinal microbiota of the GM15 gnotobiotic mouse model.</title>
        <authorList>
            <person name="Elie C."/>
            <person name="Mathieu A."/>
            <person name="Saliou A."/>
            <person name="Darnaud M."/>
            <person name="Leulier F."/>
            <person name="Tamellini A."/>
        </authorList>
    </citation>
    <scope>NUCLEOTIDE SEQUENCE [LARGE SCALE GENOMIC DNA]</scope>
    <source>
        <strain evidence="3">ASF 502</strain>
    </source>
</reference>
<keyword evidence="1" id="KW-1133">Transmembrane helix</keyword>
<feature type="transmembrane region" description="Helical" evidence="1">
    <location>
        <begin position="300"/>
        <end position="318"/>
    </location>
</feature>
<organism evidence="2 3">
    <name type="scientific">Schaedlerella arabinosiphila</name>
    <dbReference type="NCBI Taxonomy" id="2044587"/>
    <lineage>
        <taxon>Bacteria</taxon>
        <taxon>Bacillati</taxon>
        <taxon>Bacillota</taxon>
        <taxon>Clostridia</taxon>
        <taxon>Lachnospirales</taxon>
        <taxon>Lachnospiraceae</taxon>
        <taxon>Schaedlerella</taxon>
    </lineage>
</organism>
<evidence type="ECO:0000256" key="1">
    <source>
        <dbReference type="SAM" id="Phobius"/>
    </source>
</evidence>
<comment type="caution">
    <text evidence="2">The sequence shown here is derived from an EMBL/GenBank/DDBJ whole genome shotgun (WGS) entry which is preliminary data.</text>
</comment>
<sequence length="340" mass="37472">MSAIGKIINKQFVRFSTEDGQKEFVGTLEELQQALNADEIEEGTNVFVDDDESYGDFLIQLDDELSDTSEHAIKNKVITSAINTLSNNCLLEGFEENNNLLALSHNGIYRGKNITAYYSDGSLYTRISNGKFKDIYLGDYFVDSKNVTWLVAGFDLFLNSGDTPLTSHHIVIIPKTVLGTSYMNSSNITTGGYKGSYMYATKLPEIMTTYVTPAFGSHALSHRVLISTSVNTTANSNAGAAIAGCSNNWEWASVTADLMSEINVYGSVVCSSSFYDTGNKNMRFPLFNFDNQAVFAYRNWYWLCAVASAPYFCIVYYYGDSSYNSASSASGGVRPYLLIG</sequence>
<dbReference type="EMBL" id="VIRB01000019">
    <property type="protein sequence ID" value="NDO67387.1"/>
    <property type="molecule type" value="Genomic_DNA"/>
</dbReference>
<keyword evidence="1" id="KW-0472">Membrane</keyword>